<evidence type="ECO:0000256" key="10">
    <source>
        <dbReference type="ARBA" id="ARBA00023163"/>
    </source>
</evidence>
<keyword evidence="5" id="KW-0678">Repressor</keyword>
<keyword evidence="12" id="KW-0408">Iron</keyword>
<dbReference type="GO" id="GO:0005829">
    <property type="term" value="C:cytosol"/>
    <property type="evidence" value="ECO:0007669"/>
    <property type="project" value="TreeGrafter"/>
</dbReference>
<evidence type="ECO:0000256" key="11">
    <source>
        <dbReference type="PIRSR" id="PIRSR602481-1"/>
    </source>
</evidence>
<evidence type="ECO:0000256" key="4">
    <source>
        <dbReference type="ARBA" id="ARBA00022490"/>
    </source>
</evidence>
<keyword evidence="8" id="KW-0805">Transcription regulation</keyword>
<protein>
    <submittedName>
        <fullName evidence="13">Transcriptional repressor</fullName>
    </submittedName>
</protein>
<dbReference type="Gene3D" id="3.30.1490.190">
    <property type="match status" value="1"/>
</dbReference>
<dbReference type="InterPro" id="IPR002481">
    <property type="entry name" value="FUR"/>
</dbReference>
<dbReference type="GO" id="GO:0008270">
    <property type="term" value="F:zinc ion binding"/>
    <property type="evidence" value="ECO:0007669"/>
    <property type="project" value="TreeGrafter"/>
</dbReference>
<dbReference type="GO" id="GO:0045892">
    <property type="term" value="P:negative regulation of DNA-templated transcription"/>
    <property type="evidence" value="ECO:0007669"/>
    <property type="project" value="TreeGrafter"/>
</dbReference>
<dbReference type="Proteomes" id="UP000078368">
    <property type="component" value="Unassembled WGS sequence"/>
</dbReference>
<comment type="subunit">
    <text evidence="3">Homodimer.</text>
</comment>
<dbReference type="InterPro" id="IPR043135">
    <property type="entry name" value="Fur_C"/>
</dbReference>
<keyword evidence="4" id="KW-0963">Cytoplasm</keyword>
<evidence type="ECO:0000313" key="14">
    <source>
        <dbReference type="Proteomes" id="UP000078368"/>
    </source>
</evidence>
<organism evidence="13 14">
    <name type="scientific">Peptidiphaga gingivicola</name>
    <dbReference type="NCBI Taxonomy" id="2741497"/>
    <lineage>
        <taxon>Bacteria</taxon>
        <taxon>Bacillati</taxon>
        <taxon>Actinomycetota</taxon>
        <taxon>Actinomycetes</taxon>
        <taxon>Actinomycetales</taxon>
        <taxon>Actinomycetaceae</taxon>
        <taxon>Peptidiphaga</taxon>
    </lineage>
</organism>
<feature type="binding site" evidence="11">
    <location>
        <position position="86"/>
    </location>
    <ligand>
        <name>Zn(2+)</name>
        <dbReference type="ChEBI" id="CHEBI:29105"/>
    </ligand>
</feature>
<dbReference type="STRING" id="1823756.A4H34_09235"/>
<evidence type="ECO:0000256" key="9">
    <source>
        <dbReference type="ARBA" id="ARBA00023125"/>
    </source>
</evidence>
<dbReference type="Pfam" id="PF01475">
    <property type="entry name" value="FUR"/>
    <property type="match status" value="1"/>
</dbReference>
<feature type="binding site" evidence="12">
    <location>
        <position position="115"/>
    </location>
    <ligand>
        <name>Fe cation</name>
        <dbReference type="ChEBI" id="CHEBI:24875"/>
    </ligand>
</feature>
<evidence type="ECO:0000256" key="3">
    <source>
        <dbReference type="ARBA" id="ARBA00011738"/>
    </source>
</evidence>
<dbReference type="Gene3D" id="1.10.10.10">
    <property type="entry name" value="Winged helix-like DNA-binding domain superfamily/Winged helix DNA-binding domain"/>
    <property type="match status" value="1"/>
</dbReference>
<accession>A0A179B1W8</accession>
<feature type="binding site" evidence="11">
    <location>
        <position position="126"/>
    </location>
    <ligand>
        <name>Zn(2+)</name>
        <dbReference type="ChEBI" id="CHEBI:29105"/>
    </ligand>
</feature>
<name>A0A179B1W8_9ACTO</name>
<comment type="cofactor">
    <cofactor evidence="11">
        <name>Zn(2+)</name>
        <dbReference type="ChEBI" id="CHEBI:29105"/>
    </cofactor>
    <text evidence="11">Binds 1 zinc ion per subunit.</text>
</comment>
<comment type="caution">
    <text evidence="13">The sequence shown here is derived from an EMBL/GenBank/DDBJ whole genome shotgun (WGS) entry which is preliminary data.</text>
</comment>
<keyword evidence="14" id="KW-1185">Reference proteome</keyword>
<comment type="subcellular location">
    <subcellularLocation>
        <location evidence="1">Cytoplasm</location>
    </subcellularLocation>
</comment>
<proteinExistence type="inferred from homology"/>
<evidence type="ECO:0000313" key="13">
    <source>
        <dbReference type="EMBL" id="OAP85279.1"/>
    </source>
</evidence>
<dbReference type="GO" id="GO:0003700">
    <property type="term" value="F:DNA-binding transcription factor activity"/>
    <property type="evidence" value="ECO:0007669"/>
    <property type="project" value="InterPro"/>
</dbReference>
<keyword evidence="10" id="KW-0804">Transcription</keyword>
<dbReference type="RefSeq" id="WP_064231897.1">
    <property type="nucleotide sequence ID" value="NZ_LVZK01000003.1"/>
</dbReference>
<feature type="binding site" evidence="11">
    <location>
        <position position="123"/>
    </location>
    <ligand>
        <name>Zn(2+)</name>
        <dbReference type="ChEBI" id="CHEBI:29105"/>
    </ligand>
</feature>
<dbReference type="InterPro" id="IPR036388">
    <property type="entry name" value="WH-like_DNA-bd_sf"/>
</dbReference>
<dbReference type="PANTHER" id="PTHR33202:SF2">
    <property type="entry name" value="FERRIC UPTAKE REGULATION PROTEIN"/>
    <property type="match status" value="1"/>
</dbReference>
<evidence type="ECO:0000256" key="12">
    <source>
        <dbReference type="PIRSR" id="PIRSR602481-2"/>
    </source>
</evidence>
<evidence type="ECO:0000256" key="6">
    <source>
        <dbReference type="ARBA" id="ARBA00022723"/>
    </source>
</evidence>
<keyword evidence="7 11" id="KW-0862">Zinc</keyword>
<evidence type="ECO:0000256" key="2">
    <source>
        <dbReference type="ARBA" id="ARBA00007957"/>
    </source>
</evidence>
<sequence length="133" mass="14636">MGRTRNTAQRQAIAKRLEELSSFVSAQQLHDDLAKSGSKIGLATVYRTLQVLLDEGEVDVLRTDSELLYRSCDSTEHHHHLVCRICGRTVEVAGPQIEAWARQVAAEADFIDVEHTLELMGTCSTCAGGRKGV</sequence>
<feature type="binding site" evidence="11">
    <location>
        <position position="83"/>
    </location>
    <ligand>
        <name>Zn(2+)</name>
        <dbReference type="ChEBI" id="CHEBI:29105"/>
    </ligand>
</feature>
<evidence type="ECO:0000256" key="1">
    <source>
        <dbReference type="ARBA" id="ARBA00004496"/>
    </source>
</evidence>
<feature type="binding site" evidence="12">
    <location>
        <position position="77"/>
    </location>
    <ligand>
        <name>Fe cation</name>
        <dbReference type="ChEBI" id="CHEBI:24875"/>
    </ligand>
</feature>
<dbReference type="GO" id="GO:0000976">
    <property type="term" value="F:transcription cis-regulatory region binding"/>
    <property type="evidence" value="ECO:0007669"/>
    <property type="project" value="TreeGrafter"/>
</dbReference>
<evidence type="ECO:0000256" key="8">
    <source>
        <dbReference type="ARBA" id="ARBA00023015"/>
    </source>
</evidence>
<dbReference type="CDD" id="cd07153">
    <property type="entry name" value="Fur_like"/>
    <property type="match status" value="1"/>
</dbReference>
<gene>
    <name evidence="13" type="ORF">A4H34_09235</name>
</gene>
<dbReference type="EMBL" id="LVZK01000003">
    <property type="protein sequence ID" value="OAP85279.1"/>
    <property type="molecule type" value="Genomic_DNA"/>
</dbReference>
<comment type="similarity">
    <text evidence="2">Belongs to the Fur family.</text>
</comment>
<dbReference type="InterPro" id="IPR036390">
    <property type="entry name" value="WH_DNA-bd_sf"/>
</dbReference>
<dbReference type="PANTHER" id="PTHR33202">
    <property type="entry name" value="ZINC UPTAKE REGULATION PROTEIN"/>
    <property type="match status" value="1"/>
</dbReference>
<dbReference type="SUPFAM" id="SSF46785">
    <property type="entry name" value="Winged helix' DNA-binding domain"/>
    <property type="match status" value="1"/>
</dbReference>
<reference evidence="13 14" key="1">
    <citation type="submission" date="2016-04" db="EMBL/GenBank/DDBJ databases">
        <title>Peptidophaga gingivicola gen. nov., sp. nov., isolated from human subgingival plaque.</title>
        <authorList>
            <person name="Beall C.J."/>
            <person name="Mokrzan E.M."/>
            <person name="Griffen A.L."/>
            <person name="Leys E.J."/>
        </authorList>
    </citation>
    <scope>NUCLEOTIDE SEQUENCE [LARGE SCALE GENOMIC DNA]</scope>
    <source>
        <strain evidence="13 14">BA112</strain>
    </source>
</reference>
<dbReference type="OrthoDB" id="8659436at2"/>
<evidence type="ECO:0000256" key="5">
    <source>
        <dbReference type="ARBA" id="ARBA00022491"/>
    </source>
</evidence>
<keyword evidence="6 11" id="KW-0479">Metal-binding</keyword>
<feature type="binding site" evidence="12">
    <location>
        <position position="98"/>
    </location>
    <ligand>
        <name>Fe cation</name>
        <dbReference type="ChEBI" id="CHEBI:24875"/>
    </ligand>
</feature>
<dbReference type="GO" id="GO:1900376">
    <property type="term" value="P:regulation of secondary metabolite biosynthetic process"/>
    <property type="evidence" value="ECO:0007669"/>
    <property type="project" value="TreeGrafter"/>
</dbReference>
<dbReference type="AlphaFoldDB" id="A0A179B1W8"/>
<evidence type="ECO:0000256" key="7">
    <source>
        <dbReference type="ARBA" id="ARBA00022833"/>
    </source>
</evidence>
<comment type="cofactor">
    <cofactor evidence="12">
        <name>Mn(2+)</name>
        <dbReference type="ChEBI" id="CHEBI:29035"/>
    </cofactor>
    <cofactor evidence="12">
        <name>Fe(2+)</name>
        <dbReference type="ChEBI" id="CHEBI:29033"/>
    </cofactor>
    <text evidence="12">Binds 1 Mn(2+) or Fe(2+) ion per subunit.</text>
</comment>
<keyword evidence="9" id="KW-0238">DNA-binding</keyword>